<dbReference type="RefSeq" id="WP_344906210.1">
    <property type="nucleotide sequence ID" value="NZ_BAAAWD010000027.1"/>
</dbReference>
<evidence type="ECO:0000256" key="1">
    <source>
        <dbReference type="SAM" id="SignalP"/>
    </source>
</evidence>
<organism evidence="2 3">
    <name type="scientific">Streptosporangium longisporum</name>
    <dbReference type="NCBI Taxonomy" id="46187"/>
    <lineage>
        <taxon>Bacteria</taxon>
        <taxon>Bacillati</taxon>
        <taxon>Actinomycetota</taxon>
        <taxon>Actinomycetes</taxon>
        <taxon>Streptosporangiales</taxon>
        <taxon>Streptosporangiaceae</taxon>
        <taxon>Streptosporangium</taxon>
    </lineage>
</organism>
<feature type="chain" id="PRO_5046570697" evidence="1">
    <location>
        <begin position="27"/>
        <end position="112"/>
    </location>
</feature>
<reference evidence="3" key="1">
    <citation type="journal article" date="2019" name="Int. J. Syst. Evol. Microbiol.">
        <title>The Global Catalogue of Microorganisms (GCM) 10K type strain sequencing project: providing services to taxonomists for standard genome sequencing and annotation.</title>
        <authorList>
            <consortium name="The Broad Institute Genomics Platform"/>
            <consortium name="The Broad Institute Genome Sequencing Center for Infectious Disease"/>
            <person name="Wu L."/>
            <person name="Ma J."/>
        </authorList>
    </citation>
    <scope>NUCLEOTIDE SEQUENCE [LARGE SCALE GENOMIC DNA]</scope>
    <source>
        <strain evidence="3">JCM 3106</strain>
    </source>
</reference>
<dbReference type="EMBL" id="BAAAWD010000027">
    <property type="protein sequence ID" value="GAA3037647.1"/>
    <property type="molecule type" value="Genomic_DNA"/>
</dbReference>
<evidence type="ECO:0000313" key="2">
    <source>
        <dbReference type="EMBL" id="GAA3037647.1"/>
    </source>
</evidence>
<evidence type="ECO:0000313" key="3">
    <source>
        <dbReference type="Proteomes" id="UP001499930"/>
    </source>
</evidence>
<sequence length="112" mass="11715">MSVRNVIAASLLSVGVLLVAAPAATAAPVITSGVGTEMQIEAGAPCIVTGYSLHAAEEMAKDSITGDQVEDIVYTTCSRAVKQSNGNWKYTKGKIVVICNNNGYVVTAWRRA</sequence>
<keyword evidence="1" id="KW-0732">Signal</keyword>
<proteinExistence type="predicted"/>
<name>A0ABP6LAG9_9ACTN</name>
<protein>
    <submittedName>
        <fullName evidence="2">Uncharacterized protein</fullName>
    </submittedName>
</protein>
<keyword evidence="3" id="KW-1185">Reference proteome</keyword>
<accession>A0ABP6LAG9</accession>
<comment type="caution">
    <text evidence="2">The sequence shown here is derived from an EMBL/GenBank/DDBJ whole genome shotgun (WGS) entry which is preliminary data.</text>
</comment>
<dbReference type="Proteomes" id="UP001499930">
    <property type="component" value="Unassembled WGS sequence"/>
</dbReference>
<gene>
    <name evidence="2" type="ORF">GCM10017559_76970</name>
</gene>
<feature type="signal peptide" evidence="1">
    <location>
        <begin position="1"/>
        <end position="26"/>
    </location>
</feature>